<dbReference type="Gene3D" id="3.40.50.150">
    <property type="entry name" value="Vaccinia Virus protein VP39"/>
    <property type="match status" value="1"/>
</dbReference>
<dbReference type="InterPro" id="IPR041698">
    <property type="entry name" value="Methyltransf_25"/>
</dbReference>
<reference evidence="2 3" key="1">
    <citation type="submission" date="2014-09" db="EMBL/GenBank/DDBJ databases">
        <title>Vibrio maritimus JCM 19240. (C210) whole genome shotgun sequence.</title>
        <authorList>
            <person name="Sawabe T."/>
            <person name="Meirelles P."/>
            <person name="Nakanishi M."/>
            <person name="Sayaka M."/>
            <person name="Hattori M."/>
            <person name="Ohkuma M."/>
        </authorList>
    </citation>
    <scope>NUCLEOTIDE SEQUENCE [LARGE SCALE GENOMIC DNA]</scope>
    <source>
        <strain evidence="2 3">JCM 19240</strain>
    </source>
</reference>
<keyword evidence="3" id="KW-1185">Reference proteome</keyword>
<dbReference type="GO" id="GO:0008168">
    <property type="term" value="F:methyltransferase activity"/>
    <property type="evidence" value="ECO:0007669"/>
    <property type="project" value="UniProtKB-KW"/>
</dbReference>
<reference evidence="2 3" key="2">
    <citation type="submission" date="2014-09" db="EMBL/GenBank/DDBJ databases">
        <authorList>
            <consortium name="NBRP consortium"/>
            <person name="Sawabe T."/>
            <person name="Meirelles P."/>
            <person name="Nakanishi M."/>
            <person name="Sayaka M."/>
            <person name="Hattori M."/>
            <person name="Ohkuma M."/>
        </authorList>
    </citation>
    <scope>NUCLEOTIDE SEQUENCE [LARGE SCALE GENOMIC DNA]</scope>
    <source>
        <strain evidence="2 3">JCM 19240</strain>
    </source>
</reference>
<dbReference type="GO" id="GO:0032259">
    <property type="term" value="P:methylation"/>
    <property type="evidence" value="ECO:0007669"/>
    <property type="project" value="UniProtKB-KW"/>
</dbReference>
<keyword evidence="2" id="KW-0808">Transferase</keyword>
<sequence>MDNHAEKWKRYYEKSLAKPHAKRTEFALSLNESGLQIAVDCGCGTGSDIGYLSSQGYQVFGFDINAEAVAICRNRFADDKLVEVSQDTFESFSYPNAGVVIAGASLFLPTLLSLNIHGRVSAILLQKVAFLSATF</sequence>
<dbReference type="InterPro" id="IPR029063">
    <property type="entry name" value="SAM-dependent_MTases_sf"/>
</dbReference>
<accession>A0A090TQH4</accession>
<comment type="caution">
    <text evidence="2">The sequence shown here is derived from an EMBL/GenBank/DDBJ whole genome shotgun (WGS) entry which is preliminary data.</text>
</comment>
<proteinExistence type="predicted"/>
<evidence type="ECO:0000259" key="1">
    <source>
        <dbReference type="Pfam" id="PF13649"/>
    </source>
</evidence>
<dbReference type="Pfam" id="PF13649">
    <property type="entry name" value="Methyltransf_25"/>
    <property type="match status" value="1"/>
</dbReference>
<dbReference type="Proteomes" id="UP000029224">
    <property type="component" value="Unassembled WGS sequence"/>
</dbReference>
<dbReference type="EMBL" id="BBMT01000003">
    <property type="protein sequence ID" value="GAL33382.1"/>
    <property type="molecule type" value="Genomic_DNA"/>
</dbReference>
<feature type="domain" description="Methyltransferase" evidence="1">
    <location>
        <begin position="39"/>
        <end position="97"/>
    </location>
</feature>
<organism evidence="2 3">
    <name type="scientific">Vibrio maritimus</name>
    <dbReference type="NCBI Taxonomy" id="990268"/>
    <lineage>
        <taxon>Bacteria</taxon>
        <taxon>Pseudomonadati</taxon>
        <taxon>Pseudomonadota</taxon>
        <taxon>Gammaproteobacteria</taxon>
        <taxon>Vibrionales</taxon>
        <taxon>Vibrionaceae</taxon>
        <taxon>Vibrio</taxon>
    </lineage>
</organism>
<protein>
    <submittedName>
        <fullName evidence="2">SAM-dependent methyltransferase</fullName>
    </submittedName>
</protein>
<gene>
    <name evidence="2" type="ORF">JCM19240_2078</name>
</gene>
<evidence type="ECO:0000313" key="2">
    <source>
        <dbReference type="EMBL" id="GAL33382.1"/>
    </source>
</evidence>
<dbReference type="SUPFAM" id="SSF53335">
    <property type="entry name" value="S-adenosyl-L-methionine-dependent methyltransferases"/>
    <property type="match status" value="1"/>
</dbReference>
<name>A0A090TQH4_9VIBR</name>
<keyword evidence="2" id="KW-0489">Methyltransferase</keyword>
<evidence type="ECO:0000313" key="3">
    <source>
        <dbReference type="Proteomes" id="UP000029224"/>
    </source>
</evidence>
<dbReference type="AlphaFoldDB" id="A0A090TQH4"/>